<feature type="chain" id="PRO_5012227368" evidence="1">
    <location>
        <begin position="18"/>
        <end position="261"/>
    </location>
</feature>
<comment type="caution">
    <text evidence="2">The sequence shown here is derived from an EMBL/GenBank/DDBJ whole genome shotgun (WGS) entry which is preliminary data.</text>
</comment>
<proteinExistence type="predicted"/>
<reference evidence="2" key="1">
    <citation type="submission" date="2016-10" db="EMBL/GenBank/DDBJ databases">
        <authorList>
            <person name="Benchimol M."/>
            <person name="Almeida L.G."/>
            <person name="Vasconcelos A.T."/>
            <person name="Perreira-Neves A."/>
            <person name="Rosa I.A."/>
            <person name="Tasca T."/>
            <person name="Bogo M.R."/>
            <person name="de Souza W."/>
        </authorList>
    </citation>
    <scope>NUCLEOTIDE SEQUENCE [LARGE SCALE GENOMIC DNA]</scope>
    <source>
        <strain evidence="2">K</strain>
    </source>
</reference>
<protein>
    <submittedName>
        <fullName evidence="2">Uncharacterized protein</fullName>
    </submittedName>
</protein>
<evidence type="ECO:0000256" key="1">
    <source>
        <dbReference type="SAM" id="SignalP"/>
    </source>
</evidence>
<keyword evidence="3" id="KW-1185">Reference proteome</keyword>
<sequence length="261" mass="29818">MILASFFFTLISSSCQSDLVYGGNPLVEYSEHSTVDGFESMKTTPVQVNVIPLESETIQVDQVSNYLNNNGWLNQADSENIQKRLSFSNIIKSVFHDFSSANSTFNFYSLPKDQQTLDNFYNLNLQRSSILLSAIKENNTVILHLKKVTASMRKRKSDLKTMKYIYPMYCHDIIQQCGYEPVQTTKCQFVPVKVGSMTQQQMKCSQITSQVYKCKMVPTDYQQSGAQLLYKYELNSNYNQGEVDDIYSYINQAAAQQLAFT</sequence>
<dbReference type="VEuPathDB" id="TrichDB:TRFO_37506"/>
<keyword evidence="1" id="KW-0732">Signal</keyword>
<dbReference type="AlphaFoldDB" id="A0A1J4JGI4"/>
<name>A0A1J4JGI4_9EUKA</name>
<organism evidence="2 3">
    <name type="scientific">Tritrichomonas foetus</name>
    <dbReference type="NCBI Taxonomy" id="1144522"/>
    <lineage>
        <taxon>Eukaryota</taxon>
        <taxon>Metamonada</taxon>
        <taxon>Parabasalia</taxon>
        <taxon>Tritrichomonadida</taxon>
        <taxon>Tritrichomonadidae</taxon>
        <taxon>Tritrichomonas</taxon>
    </lineage>
</organism>
<evidence type="ECO:0000313" key="2">
    <source>
        <dbReference type="EMBL" id="OHS96316.1"/>
    </source>
</evidence>
<dbReference type="Proteomes" id="UP000179807">
    <property type="component" value="Unassembled WGS sequence"/>
</dbReference>
<accession>A0A1J4JGI4</accession>
<evidence type="ECO:0000313" key="3">
    <source>
        <dbReference type="Proteomes" id="UP000179807"/>
    </source>
</evidence>
<dbReference type="EMBL" id="MLAK01001183">
    <property type="protein sequence ID" value="OHS96316.1"/>
    <property type="molecule type" value="Genomic_DNA"/>
</dbReference>
<dbReference type="RefSeq" id="XP_068349453.1">
    <property type="nucleotide sequence ID" value="XM_068511463.1"/>
</dbReference>
<dbReference type="GeneID" id="94846167"/>
<gene>
    <name evidence="2" type="ORF">TRFO_37506</name>
</gene>
<feature type="signal peptide" evidence="1">
    <location>
        <begin position="1"/>
        <end position="17"/>
    </location>
</feature>